<evidence type="ECO:0000256" key="2">
    <source>
        <dbReference type="ARBA" id="ARBA00005189"/>
    </source>
</evidence>
<evidence type="ECO:0000313" key="14">
    <source>
        <dbReference type="EMBL" id="CAK0779393.1"/>
    </source>
</evidence>
<dbReference type="PANTHER" id="PTHR19353">
    <property type="entry name" value="FATTY ACID DESATURASE 2"/>
    <property type="match status" value="1"/>
</dbReference>
<organism evidence="14 15">
    <name type="scientific">Coccomyxa viridis</name>
    <dbReference type="NCBI Taxonomy" id="1274662"/>
    <lineage>
        <taxon>Eukaryota</taxon>
        <taxon>Viridiplantae</taxon>
        <taxon>Chlorophyta</taxon>
        <taxon>core chlorophytes</taxon>
        <taxon>Trebouxiophyceae</taxon>
        <taxon>Trebouxiophyceae incertae sedis</taxon>
        <taxon>Coccomyxaceae</taxon>
        <taxon>Coccomyxa</taxon>
    </lineage>
</organism>
<sequence>MHIQGALSSSNMSQVNISRANFRKESYSGEVAGVSPCSLPAGTDASEAFRAFKHPPSAYMEMKNHCIGVMESGREGGQQASASAQQLILTRNSMEKAGLFKVDLWNYVFLAAGLGVAFAAVLMCVAARWVVPGALLLALFWQQLALVGHDVGHNQLFPTRSQNSIMGIFITLFLGAGVQWWKYNHNTHHVTPNSDEHDPDIQHLPFFALSSRFFQGLHSSFYRATMVYDNALTKALISIQHYTFLPMMLVARFGFYAMTSFHLLARDRPSLYKPFEVAAFLGFFAWFFALCFCLPTWWERALFFAISHAAFGIINLQTTLNHWGRPVDAGSTLEKHDNDWTRTQMMATNNVSCPVWMDWFHGGLQYQIEHHLYPDLPRHQLRAASSYVRPMCAKLGIRYHAPEFLQAIREVLGALKVVALQSRSLTKAEAEVTAGKAE</sequence>
<dbReference type="GO" id="GO:0006629">
    <property type="term" value="P:lipid metabolic process"/>
    <property type="evidence" value="ECO:0007669"/>
    <property type="project" value="UniProtKB-KW"/>
</dbReference>
<dbReference type="GO" id="GO:0016717">
    <property type="term" value="F:oxidoreductase activity, acting on paired donors, with oxidation of a pair of donors resulting in the reduction of molecular oxygen to two molecules of water"/>
    <property type="evidence" value="ECO:0007669"/>
    <property type="project" value="TreeGrafter"/>
</dbReference>
<feature type="domain" description="Fatty acid desaturase" evidence="13">
    <location>
        <begin position="129"/>
        <end position="401"/>
    </location>
</feature>
<evidence type="ECO:0000259" key="13">
    <source>
        <dbReference type="Pfam" id="PF00487"/>
    </source>
</evidence>
<name>A0AAV1I5R9_9CHLO</name>
<comment type="similarity">
    <text evidence="3">Belongs to the fatty acid desaturase type 1 family.</text>
</comment>
<dbReference type="EMBL" id="CAUYUE010000005">
    <property type="protein sequence ID" value="CAK0779393.1"/>
    <property type="molecule type" value="Genomic_DNA"/>
</dbReference>
<dbReference type="PIRSF" id="PIRSF015921">
    <property type="entry name" value="FA_sphinglp_des"/>
    <property type="match status" value="1"/>
</dbReference>
<dbReference type="Pfam" id="PF00487">
    <property type="entry name" value="FA_desaturase"/>
    <property type="match status" value="1"/>
</dbReference>
<dbReference type="InterPro" id="IPR012171">
    <property type="entry name" value="Fatty_acid_desaturase"/>
</dbReference>
<evidence type="ECO:0000256" key="10">
    <source>
        <dbReference type="ARBA" id="ARBA00023098"/>
    </source>
</evidence>
<feature type="transmembrane region" description="Helical" evidence="12">
    <location>
        <begin position="244"/>
        <end position="265"/>
    </location>
</feature>
<reference evidence="14 15" key="1">
    <citation type="submission" date="2023-10" db="EMBL/GenBank/DDBJ databases">
        <authorList>
            <person name="Maclean D."/>
            <person name="Macfadyen A."/>
        </authorList>
    </citation>
    <scope>NUCLEOTIDE SEQUENCE [LARGE SCALE GENOMIC DNA]</scope>
</reference>
<comment type="caution">
    <text evidence="14">The sequence shown here is derived from an EMBL/GenBank/DDBJ whole genome shotgun (WGS) entry which is preliminary data.</text>
</comment>
<evidence type="ECO:0000256" key="4">
    <source>
        <dbReference type="ARBA" id="ARBA00022617"/>
    </source>
</evidence>
<evidence type="ECO:0000256" key="7">
    <source>
        <dbReference type="ARBA" id="ARBA00022989"/>
    </source>
</evidence>
<protein>
    <recommendedName>
        <fullName evidence="13">Fatty acid desaturase domain-containing protein</fullName>
    </recommendedName>
</protein>
<evidence type="ECO:0000256" key="6">
    <source>
        <dbReference type="ARBA" id="ARBA00022723"/>
    </source>
</evidence>
<dbReference type="CDD" id="cd03506">
    <property type="entry name" value="Delta6-FADS-like"/>
    <property type="match status" value="1"/>
</dbReference>
<comment type="pathway">
    <text evidence="2">Lipid metabolism.</text>
</comment>
<keyword evidence="8" id="KW-0560">Oxidoreductase</keyword>
<keyword evidence="6" id="KW-0479">Metal-binding</keyword>
<evidence type="ECO:0000256" key="8">
    <source>
        <dbReference type="ARBA" id="ARBA00023002"/>
    </source>
</evidence>
<keyword evidence="5 12" id="KW-0812">Transmembrane</keyword>
<evidence type="ECO:0000256" key="12">
    <source>
        <dbReference type="SAM" id="Phobius"/>
    </source>
</evidence>
<evidence type="ECO:0000256" key="11">
    <source>
        <dbReference type="ARBA" id="ARBA00023136"/>
    </source>
</evidence>
<proteinExistence type="inferred from homology"/>
<evidence type="ECO:0000256" key="1">
    <source>
        <dbReference type="ARBA" id="ARBA00004141"/>
    </source>
</evidence>
<dbReference type="AlphaFoldDB" id="A0AAV1I5R9"/>
<accession>A0AAV1I5R9</accession>
<keyword evidence="4" id="KW-0349">Heme</keyword>
<comment type="subcellular location">
    <subcellularLocation>
        <location evidence="1">Membrane</location>
        <topology evidence="1">Multi-pass membrane protein</topology>
    </subcellularLocation>
</comment>
<dbReference type="GO" id="GO:0046872">
    <property type="term" value="F:metal ion binding"/>
    <property type="evidence" value="ECO:0007669"/>
    <property type="project" value="UniProtKB-KW"/>
</dbReference>
<dbReference type="PANTHER" id="PTHR19353:SF30">
    <property type="entry name" value="DELTA 8-(E)-SPHINGOLIPID DESATURASE"/>
    <property type="match status" value="1"/>
</dbReference>
<evidence type="ECO:0000256" key="5">
    <source>
        <dbReference type="ARBA" id="ARBA00022692"/>
    </source>
</evidence>
<evidence type="ECO:0000256" key="9">
    <source>
        <dbReference type="ARBA" id="ARBA00023004"/>
    </source>
</evidence>
<evidence type="ECO:0000256" key="3">
    <source>
        <dbReference type="ARBA" id="ARBA00009295"/>
    </source>
</evidence>
<dbReference type="GO" id="GO:0016020">
    <property type="term" value="C:membrane"/>
    <property type="evidence" value="ECO:0007669"/>
    <property type="project" value="UniProtKB-SubCell"/>
</dbReference>
<feature type="transmembrane region" description="Helical" evidence="12">
    <location>
        <begin position="129"/>
        <end position="151"/>
    </location>
</feature>
<keyword evidence="10" id="KW-0443">Lipid metabolism</keyword>
<feature type="transmembrane region" description="Helical" evidence="12">
    <location>
        <begin position="104"/>
        <end position="123"/>
    </location>
</feature>
<keyword evidence="15" id="KW-1185">Reference proteome</keyword>
<gene>
    <name evidence="14" type="ORF">CVIRNUC_004762</name>
</gene>
<feature type="transmembrane region" description="Helical" evidence="12">
    <location>
        <begin position="277"/>
        <end position="298"/>
    </location>
</feature>
<dbReference type="InterPro" id="IPR005804">
    <property type="entry name" value="FA_desaturase_dom"/>
</dbReference>
<feature type="transmembrane region" description="Helical" evidence="12">
    <location>
        <begin position="163"/>
        <end position="181"/>
    </location>
</feature>
<keyword evidence="9" id="KW-0408">Iron</keyword>
<evidence type="ECO:0000313" key="15">
    <source>
        <dbReference type="Proteomes" id="UP001314263"/>
    </source>
</evidence>
<keyword evidence="11 12" id="KW-0472">Membrane</keyword>
<keyword evidence="7 12" id="KW-1133">Transmembrane helix</keyword>
<dbReference type="Proteomes" id="UP001314263">
    <property type="component" value="Unassembled WGS sequence"/>
</dbReference>